<evidence type="ECO:0000256" key="5">
    <source>
        <dbReference type="SAM" id="MobiDB-lite"/>
    </source>
</evidence>
<dbReference type="GO" id="GO:0022857">
    <property type="term" value="F:transmembrane transporter activity"/>
    <property type="evidence" value="ECO:0007669"/>
    <property type="project" value="TreeGrafter"/>
</dbReference>
<feature type="transmembrane region" description="Helical" evidence="6">
    <location>
        <begin position="65"/>
        <end position="87"/>
    </location>
</feature>
<feature type="compositionally biased region" description="Polar residues" evidence="5">
    <location>
        <begin position="435"/>
        <end position="449"/>
    </location>
</feature>
<feature type="transmembrane region" description="Helical" evidence="6">
    <location>
        <begin position="297"/>
        <end position="318"/>
    </location>
</feature>
<keyword evidence="3 6" id="KW-1133">Transmembrane helix</keyword>
<sequence length="478" mass="50564">MESSEDKTVTKPNAARLTLIMVGICLAVFLTGMDQTILATAIPVINVEFDTSQNFGWWANAYRHSLIIGRAIAGLVAADVFSGIVLITTKLIPLAQRAAYLVTVVLCGFLIHTPSDPSAQSLSIVQKILQLDIPGTVSLVVSLICLLTALQWGGATYPWSNGRVIALFVVSGILAIAFVATQTTKLAGNARTIPSSLARNRDIWLAGMYAMCITGGVYVAILFLPVWFQDVRGHSPLSSGGLLTPVIAGYVVASILAEGITSGFKYYNPAMIIGTVLSIAGAALLTTINLNSSMARVIGYQLVYGFGVGFGFGQPSYVVQTLLPAEDVPIGVTFITLVQNLSASVFVAAAQSIFQGEMHKRLEPLLPQSSSSSSLLLSTLPTILSSMTAESQALAKSASSDSIIKTFHVSLALSCVSVVGALAIKWVPMQDTAKQDTASSGENAQNQNGMEIEEYKGNEITTESKELSCASDKVEVTK</sequence>
<keyword evidence="2 6" id="KW-0812">Transmembrane</keyword>
<feature type="transmembrane region" description="Helical" evidence="6">
    <location>
        <begin position="330"/>
        <end position="354"/>
    </location>
</feature>
<evidence type="ECO:0000256" key="1">
    <source>
        <dbReference type="ARBA" id="ARBA00004141"/>
    </source>
</evidence>
<comment type="caution">
    <text evidence="7">The sequence shown here is derived from an EMBL/GenBank/DDBJ whole genome shotgun (WGS) entry which is preliminary data.</text>
</comment>
<feature type="transmembrane region" description="Helical" evidence="6">
    <location>
        <begin position="266"/>
        <end position="285"/>
    </location>
</feature>
<organism evidence="7 8">
    <name type="scientific">Sclerotinia borealis (strain F-4128)</name>
    <dbReference type="NCBI Taxonomy" id="1432307"/>
    <lineage>
        <taxon>Eukaryota</taxon>
        <taxon>Fungi</taxon>
        <taxon>Dikarya</taxon>
        <taxon>Ascomycota</taxon>
        <taxon>Pezizomycotina</taxon>
        <taxon>Leotiomycetes</taxon>
        <taxon>Helotiales</taxon>
        <taxon>Sclerotiniaceae</taxon>
        <taxon>Sclerotinia</taxon>
    </lineage>
</organism>
<dbReference type="EMBL" id="AYSA01000291">
    <property type="protein sequence ID" value="ESZ93767.1"/>
    <property type="molecule type" value="Genomic_DNA"/>
</dbReference>
<feature type="transmembrane region" description="Helical" evidence="6">
    <location>
        <begin position="240"/>
        <end position="260"/>
    </location>
</feature>
<protein>
    <recommendedName>
        <fullName evidence="9">Major facilitator superfamily (MFS) profile domain-containing protein</fullName>
    </recommendedName>
</protein>
<gene>
    <name evidence="7" type="ORF">SBOR_5865</name>
</gene>
<dbReference type="OrthoDB" id="10021397at2759"/>
<comment type="subcellular location">
    <subcellularLocation>
        <location evidence="1">Membrane</location>
        <topology evidence="1">Multi-pass membrane protein</topology>
    </subcellularLocation>
</comment>
<keyword evidence="8" id="KW-1185">Reference proteome</keyword>
<evidence type="ECO:0000256" key="2">
    <source>
        <dbReference type="ARBA" id="ARBA00022692"/>
    </source>
</evidence>
<feature type="transmembrane region" description="Helical" evidence="6">
    <location>
        <begin position="20"/>
        <end position="45"/>
    </location>
</feature>
<feature type="region of interest" description="Disordered" evidence="5">
    <location>
        <begin position="435"/>
        <end position="461"/>
    </location>
</feature>
<dbReference type="PANTHER" id="PTHR23501:SF199">
    <property type="entry name" value="MFS EFFLUX TRANSPORTER INPD-RELATED"/>
    <property type="match status" value="1"/>
</dbReference>
<accession>W9CAH1</accession>
<keyword evidence="4 6" id="KW-0472">Membrane</keyword>
<proteinExistence type="predicted"/>
<dbReference type="Proteomes" id="UP000019487">
    <property type="component" value="Unassembled WGS sequence"/>
</dbReference>
<evidence type="ECO:0000256" key="3">
    <source>
        <dbReference type="ARBA" id="ARBA00022989"/>
    </source>
</evidence>
<dbReference type="SUPFAM" id="SSF103473">
    <property type="entry name" value="MFS general substrate transporter"/>
    <property type="match status" value="1"/>
</dbReference>
<evidence type="ECO:0008006" key="9">
    <source>
        <dbReference type="Google" id="ProtNLM"/>
    </source>
</evidence>
<evidence type="ECO:0000256" key="6">
    <source>
        <dbReference type="SAM" id="Phobius"/>
    </source>
</evidence>
<dbReference type="PANTHER" id="PTHR23501">
    <property type="entry name" value="MAJOR FACILITATOR SUPERFAMILY"/>
    <property type="match status" value="1"/>
</dbReference>
<dbReference type="HOGENOM" id="CLU_000960_22_1_1"/>
<evidence type="ECO:0000313" key="7">
    <source>
        <dbReference type="EMBL" id="ESZ93767.1"/>
    </source>
</evidence>
<dbReference type="GO" id="GO:0005886">
    <property type="term" value="C:plasma membrane"/>
    <property type="evidence" value="ECO:0007669"/>
    <property type="project" value="TreeGrafter"/>
</dbReference>
<feature type="transmembrane region" description="Helical" evidence="6">
    <location>
        <begin position="203"/>
        <end position="228"/>
    </location>
</feature>
<feature type="transmembrane region" description="Helical" evidence="6">
    <location>
        <begin position="164"/>
        <end position="183"/>
    </location>
</feature>
<dbReference type="Gene3D" id="1.20.1250.20">
    <property type="entry name" value="MFS general substrate transporter like domains"/>
    <property type="match status" value="1"/>
</dbReference>
<evidence type="ECO:0000313" key="8">
    <source>
        <dbReference type="Proteomes" id="UP000019487"/>
    </source>
</evidence>
<feature type="transmembrane region" description="Helical" evidence="6">
    <location>
        <begin position="94"/>
        <end position="113"/>
    </location>
</feature>
<name>W9CAH1_SCLBF</name>
<feature type="transmembrane region" description="Helical" evidence="6">
    <location>
        <begin position="133"/>
        <end position="152"/>
    </location>
</feature>
<evidence type="ECO:0000256" key="4">
    <source>
        <dbReference type="ARBA" id="ARBA00023136"/>
    </source>
</evidence>
<dbReference type="AlphaFoldDB" id="W9CAH1"/>
<dbReference type="InterPro" id="IPR036259">
    <property type="entry name" value="MFS_trans_sf"/>
</dbReference>
<reference evidence="7 8" key="1">
    <citation type="journal article" date="2014" name="Genome Announc.">
        <title>Draft genome sequence of Sclerotinia borealis, a psychrophilic plant pathogenic fungus.</title>
        <authorList>
            <person name="Mardanov A.V."/>
            <person name="Beletsky A.V."/>
            <person name="Kadnikov V.V."/>
            <person name="Ignatov A.N."/>
            <person name="Ravin N.V."/>
        </authorList>
    </citation>
    <scope>NUCLEOTIDE SEQUENCE [LARGE SCALE GENOMIC DNA]</scope>
    <source>
        <strain evidence="8">F-4157</strain>
    </source>
</reference>